<evidence type="ECO:0000256" key="1">
    <source>
        <dbReference type="SAM" id="Phobius"/>
    </source>
</evidence>
<gene>
    <name evidence="2" type="ORF">DS742_03610</name>
</gene>
<protein>
    <submittedName>
        <fullName evidence="2">Uncharacterized protein</fullName>
    </submittedName>
</protein>
<comment type="caution">
    <text evidence="2">The sequence shown here is derived from an EMBL/GenBank/DDBJ whole genome shotgun (WGS) entry which is preliminary data.</text>
</comment>
<evidence type="ECO:0000313" key="2">
    <source>
        <dbReference type="EMBL" id="RFZ80347.1"/>
    </source>
</evidence>
<feature type="transmembrane region" description="Helical" evidence="1">
    <location>
        <begin position="32"/>
        <end position="55"/>
    </location>
</feature>
<proteinExistence type="predicted"/>
<keyword evidence="1" id="KW-0812">Transmembrane</keyword>
<dbReference type="Proteomes" id="UP000260680">
    <property type="component" value="Unassembled WGS sequence"/>
</dbReference>
<accession>A0A3E2NH69</accession>
<keyword evidence="1" id="KW-0472">Membrane</keyword>
<dbReference type="AlphaFoldDB" id="A0A3E2NH69"/>
<evidence type="ECO:0000313" key="3">
    <source>
        <dbReference type="Proteomes" id="UP000260680"/>
    </source>
</evidence>
<sequence>MGYGIEKLVDKVIISMYAVEQMRESAGRMYKYVCVFMAGIQTLVGAGPAIAVFWYQGYNTTGK</sequence>
<organism evidence="2 3">
    <name type="scientific">Lacrimispora amygdalina</name>
    <dbReference type="NCBI Taxonomy" id="253257"/>
    <lineage>
        <taxon>Bacteria</taxon>
        <taxon>Bacillati</taxon>
        <taxon>Bacillota</taxon>
        <taxon>Clostridia</taxon>
        <taxon>Lachnospirales</taxon>
        <taxon>Lachnospiraceae</taxon>
        <taxon>Lacrimispora</taxon>
    </lineage>
</organism>
<name>A0A3E2NH69_9FIRM</name>
<keyword evidence="1" id="KW-1133">Transmembrane helix</keyword>
<dbReference type="EMBL" id="QOHO01000012">
    <property type="protein sequence ID" value="RFZ80347.1"/>
    <property type="molecule type" value="Genomic_DNA"/>
</dbReference>
<reference evidence="2 3" key="1">
    <citation type="submission" date="2018-07" db="EMBL/GenBank/DDBJ databases">
        <title>New species, Clostridium PI-S10-A1B.</title>
        <authorList>
            <person name="Krishna G."/>
            <person name="Summeta K."/>
            <person name="Shikha S."/>
            <person name="Prabhu P.B."/>
            <person name="Suresh K."/>
        </authorList>
    </citation>
    <scope>NUCLEOTIDE SEQUENCE [LARGE SCALE GENOMIC DNA]</scope>
    <source>
        <strain evidence="2 3">PI-S10-A1B</strain>
    </source>
</reference>
<dbReference type="RefSeq" id="WP_117415663.1">
    <property type="nucleotide sequence ID" value="NZ_QOHO01000012.1"/>
</dbReference>